<dbReference type="AlphaFoldDB" id="A0A8J6LC68"/>
<evidence type="ECO:0000313" key="3">
    <source>
        <dbReference type="EMBL" id="KAH0814253.1"/>
    </source>
</evidence>
<gene>
    <name evidence="3" type="ORF">GEV33_008538</name>
</gene>
<dbReference type="InterPro" id="IPR052709">
    <property type="entry name" value="Transposase-MT_Hybrid"/>
</dbReference>
<organism evidence="3 4">
    <name type="scientific">Tenebrio molitor</name>
    <name type="common">Yellow mealworm beetle</name>
    <dbReference type="NCBI Taxonomy" id="7067"/>
    <lineage>
        <taxon>Eukaryota</taxon>
        <taxon>Metazoa</taxon>
        <taxon>Ecdysozoa</taxon>
        <taxon>Arthropoda</taxon>
        <taxon>Hexapoda</taxon>
        <taxon>Insecta</taxon>
        <taxon>Pterygota</taxon>
        <taxon>Neoptera</taxon>
        <taxon>Endopterygota</taxon>
        <taxon>Coleoptera</taxon>
        <taxon>Polyphaga</taxon>
        <taxon>Cucujiformia</taxon>
        <taxon>Tenebrionidae</taxon>
        <taxon>Tenebrio</taxon>
    </lineage>
</organism>
<dbReference type="Pfam" id="PF14200">
    <property type="entry name" value="RicinB_lectin_2"/>
    <property type="match status" value="1"/>
</dbReference>
<dbReference type="SUPFAM" id="SSF50370">
    <property type="entry name" value="Ricin B-like lectins"/>
    <property type="match status" value="1"/>
</dbReference>
<feature type="compositionally biased region" description="Basic and acidic residues" evidence="1">
    <location>
        <begin position="667"/>
        <end position="693"/>
    </location>
</feature>
<sequence length="693" mass="81898">MHVRLRGNMQYVFHDVYHIQIITYFYGWCTVLETGGPWCLPDTKLVVPREKLERQRLKMLFFSPLMTTPKTVLINKILPMVLICTSQRYLEFYVVSTRQENTLEDLDKDADKQQQLNGIVFCFFVPPAGICKITLPPCHRAVQTQLKQQEMDGVEILPHSAYSPVVAPWDYGLFRAMQHFLRGKMIENVEEVEIACRNFFPSKNKDLCHDQIQKSSVRWRKNPNSGLILDASESTLKLQKYTGKLSQLWMLECIDNGRFVIINRDNSKVLDIQGEVKSGALLTTSLRNENKTQQWYINYDGTIVCAEEEETLAVDIYNGRHVEGTDIIAYTKSGDFNQVFTEGMPKSPKVKKESSKREQEEGRTSEEDTNPFKKRSRKGRSPSISEEGNKSKEMEKEMTTIIRQIRDDTEGEQSTKKGISSKEMRGREEKLQAEEGDWMKSMKMVEEKMEQREKKDRKNNDIITGIGRIRGNIERWKNEQKKNIMLNKSELKERKGERMYIDDDLTNEERKTQKKLRGVAREERDRGKRVKIVYRKIQINREWFIWDERGETEEKCLKVGEKKRRRTGEKRYKKKVNKKVDGQRKRKPEKKHEGESLFRKRVKLGIKEKRQEKGEEEECMERKVHIGNKWWKIMTIYKKERKTTRRRTLLGGEFQREKRRKRSKKLGTGERDGKRKAKDKVENAEKKRPMEWI</sequence>
<dbReference type="InterPro" id="IPR036397">
    <property type="entry name" value="RNaseH_sf"/>
</dbReference>
<comment type="caution">
    <text evidence="3">The sequence shown here is derived from an EMBL/GenBank/DDBJ whole genome shotgun (WGS) entry which is preliminary data.</text>
</comment>
<feature type="compositionally biased region" description="Basic residues" evidence="1">
    <location>
        <begin position="562"/>
        <end position="577"/>
    </location>
</feature>
<feature type="region of interest" description="Disordered" evidence="1">
    <location>
        <begin position="562"/>
        <end position="600"/>
    </location>
</feature>
<feature type="compositionally biased region" description="Basic and acidic residues" evidence="1">
    <location>
        <begin position="420"/>
        <end position="440"/>
    </location>
</feature>
<protein>
    <recommendedName>
        <fullName evidence="2">Ricin B lectin domain-containing protein</fullName>
    </recommendedName>
</protein>
<feature type="compositionally biased region" description="Basic and acidic residues" evidence="1">
    <location>
        <begin position="387"/>
        <end position="408"/>
    </location>
</feature>
<dbReference type="EMBL" id="JABDTM020024479">
    <property type="protein sequence ID" value="KAH0814253.1"/>
    <property type="molecule type" value="Genomic_DNA"/>
</dbReference>
<dbReference type="Gene3D" id="3.30.420.10">
    <property type="entry name" value="Ribonuclease H-like superfamily/Ribonuclease H"/>
    <property type="match status" value="1"/>
</dbReference>
<keyword evidence="4" id="KW-1185">Reference proteome</keyword>
<reference evidence="3" key="1">
    <citation type="journal article" date="2020" name="J Insects Food Feed">
        <title>The yellow mealworm (Tenebrio molitor) genome: a resource for the emerging insects as food and feed industry.</title>
        <authorList>
            <person name="Eriksson T."/>
            <person name="Andere A."/>
            <person name="Kelstrup H."/>
            <person name="Emery V."/>
            <person name="Picard C."/>
        </authorList>
    </citation>
    <scope>NUCLEOTIDE SEQUENCE</scope>
    <source>
        <strain evidence="3">Stoneville</strain>
        <tissue evidence="3">Whole head</tissue>
    </source>
</reference>
<feature type="region of interest" description="Disordered" evidence="1">
    <location>
        <begin position="642"/>
        <end position="693"/>
    </location>
</feature>
<dbReference type="InterPro" id="IPR000772">
    <property type="entry name" value="Ricin_B_lectin"/>
</dbReference>
<dbReference type="Gene3D" id="2.80.10.50">
    <property type="match status" value="1"/>
</dbReference>
<feature type="domain" description="Ricin B lectin" evidence="2">
    <location>
        <begin position="246"/>
        <end position="330"/>
    </location>
</feature>
<dbReference type="PANTHER" id="PTHR46060">
    <property type="entry name" value="MARINER MOS1 TRANSPOSASE-LIKE PROTEIN"/>
    <property type="match status" value="1"/>
</dbReference>
<name>A0A8J6LC68_TENMO</name>
<proteinExistence type="predicted"/>
<dbReference type="CDD" id="cd00161">
    <property type="entry name" value="beta-trefoil_Ricin-like"/>
    <property type="match status" value="1"/>
</dbReference>
<dbReference type="GO" id="GO:0003676">
    <property type="term" value="F:nucleic acid binding"/>
    <property type="evidence" value="ECO:0007669"/>
    <property type="project" value="InterPro"/>
</dbReference>
<accession>A0A8J6LC68</accession>
<dbReference type="PANTHER" id="PTHR46060:SF3">
    <property type="entry name" value="PROTEIN GVQW3"/>
    <property type="match status" value="1"/>
</dbReference>
<evidence type="ECO:0000256" key="1">
    <source>
        <dbReference type="SAM" id="MobiDB-lite"/>
    </source>
</evidence>
<feature type="compositionally biased region" description="Basic and acidic residues" evidence="1">
    <location>
        <begin position="350"/>
        <end position="366"/>
    </location>
</feature>
<evidence type="ECO:0000259" key="2">
    <source>
        <dbReference type="Pfam" id="PF14200"/>
    </source>
</evidence>
<dbReference type="PROSITE" id="PS50231">
    <property type="entry name" value="RICIN_B_LECTIN"/>
    <property type="match status" value="1"/>
</dbReference>
<reference evidence="3" key="2">
    <citation type="submission" date="2021-08" db="EMBL/GenBank/DDBJ databases">
        <authorList>
            <person name="Eriksson T."/>
        </authorList>
    </citation>
    <scope>NUCLEOTIDE SEQUENCE</scope>
    <source>
        <strain evidence="3">Stoneville</strain>
        <tissue evidence="3">Whole head</tissue>
    </source>
</reference>
<evidence type="ECO:0000313" key="4">
    <source>
        <dbReference type="Proteomes" id="UP000719412"/>
    </source>
</evidence>
<feature type="region of interest" description="Disordered" evidence="1">
    <location>
        <begin position="338"/>
        <end position="440"/>
    </location>
</feature>
<dbReference type="Proteomes" id="UP000719412">
    <property type="component" value="Unassembled WGS sequence"/>
</dbReference>
<dbReference type="InterPro" id="IPR035992">
    <property type="entry name" value="Ricin_B-like_lectins"/>
</dbReference>